<evidence type="ECO:0000256" key="1">
    <source>
        <dbReference type="ARBA" id="ARBA00022723"/>
    </source>
</evidence>
<dbReference type="Proteomes" id="UP000242146">
    <property type="component" value="Unassembled WGS sequence"/>
</dbReference>
<dbReference type="OrthoDB" id="443401at2759"/>
<dbReference type="SUPFAM" id="SSF54928">
    <property type="entry name" value="RNA-binding domain, RBD"/>
    <property type="match status" value="1"/>
</dbReference>
<feature type="zinc finger region" description="C3H1-type" evidence="6">
    <location>
        <begin position="158"/>
        <end position="186"/>
    </location>
</feature>
<evidence type="ECO:0008006" key="13">
    <source>
        <dbReference type="Google" id="ProtNLM"/>
    </source>
</evidence>
<feature type="compositionally biased region" description="Low complexity" evidence="8">
    <location>
        <begin position="409"/>
        <end position="426"/>
    </location>
</feature>
<dbReference type="Gene3D" id="3.30.70.330">
    <property type="match status" value="1"/>
</dbReference>
<evidence type="ECO:0000256" key="7">
    <source>
        <dbReference type="SAM" id="Coils"/>
    </source>
</evidence>
<proteinExistence type="predicted"/>
<keyword evidence="1 6" id="KW-0479">Metal-binding</keyword>
<gene>
    <name evidence="11" type="ORF">DM01DRAFT_1340016</name>
</gene>
<dbReference type="InterPro" id="IPR036855">
    <property type="entry name" value="Znf_CCCH_sf"/>
</dbReference>
<dbReference type="InterPro" id="IPR012677">
    <property type="entry name" value="Nucleotide-bd_a/b_plait_sf"/>
</dbReference>
<sequence length="504" mass="57144">MLFAEHESNALKDYLVDLVKAESDADPIVLVNFMMALLKSDLARDKLKERCNEELSLFLDEKTESLVDRVFEALDTKSFLKTTNVPAQAKAQQESEDDDDDDDDTNFKRRGARTTEEQPVETSTASSTKRPLDRDSSSDNGPMPKQPRQDIRLPRMGNRPPKRCFDYDQKGYCLRGDNCPYDHGDNALVMDSMQPQQVQQQGYGNYQQSHLPGGPRSRGPRVAKEDLPYSTRYTPYSTRLVLDSIPDDKCNLDAVNEYFSKFGKLINLSVQPEHRRAFIQYGVHQQALAAYQSPTVIFGNRFVKVFWEKVDEAKDYQEYQERQRQASQPDPEIVKARAAQIAKANEERQKAEQERVKQLLVLQKQKQEQMEKRIQLEKGLMDRLAKAPSGSAEREEILATIHNLNQPVSQQQPPVSAAQQVQPTASLQPEQLPTTLDEKKAEMERLKAKLQQLEAMKKLTTARGAYGGRGAWPARGGYRSFNLDNRHKPAATGSSQPTAPEDSP</sequence>
<dbReference type="PROSITE" id="PS50103">
    <property type="entry name" value="ZF_C3H1"/>
    <property type="match status" value="1"/>
</dbReference>
<dbReference type="SMART" id="SM00356">
    <property type="entry name" value="ZnF_C3H1"/>
    <property type="match status" value="1"/>
</dbReference>
<dbReference type="PANTHER" id="PTHR14398:SF0">
    <property type="entry name" value="ZINC FINGER PROTEIN SWM"/>
    <property type="match status" value="1"/>
</dbReference>
<organism evidence="11 12">
    <name type="scientific">Hesseltinella vesiculosa</name>
    <dbReference type="NCBI Taxonomy" id="101127"/>
    <lineage>
        <taxon>Eukaryota</taxon>
        <taxon>Fungi</taxon>
        <taxon>Fungi incertae sedis</taxon>
        <taxon>Mucoromycota</taxon>
        <taxon>Mucoromycotina</taxon>
        <taxon>Mucoromycetes</taxon>
        <taxon>Mucorales</taxon>
        <taxon>Cunninghamellaceae</taxon>
        <taxon>Hesseltinella</taxon>
    </lineage>
</organism>
<dbReference type="InterPro" id="IPR035979">
    <property type="entry name" value="RBD_domain_sf"/>
</dbReference>
<dbReference type="GO" id="GO:0003723">
    <property type="term" value="F:RNA binding"/>
    <property type="evidence" value="ECO:0007669"/>
    <property type="project" value="UniProtKB-UniRule"/>
</dbReference>
<evidence type="ECO:0000313" key="12">
    <source>
        <dbReference type="Proteomes" id="UP000242146"/>
    </source>
</evidence>
<protein>
    <recommendedName>
        <fullName evidence="13">C3H1-type domain-containing protein</fullName>
    </recommendedName>
</protein>
<name>A0A1X2G5F1_9FUNG</name>
<feature type="compositionally biased region" description="Polar residues" evidence="8">
    <location>
        <begin position="120"/>
        <end position="129"/>
    </location>
</feature>
<dbReference type="GO" id="GO:0005634">
    <property type="term" value="C:nucleus"/>
    <property type="evidence" value="ECO:0007669"/>
    <property type="project" value="TreeGrafter"/>
</dbReference>
<keyword evidence="3 6" id="KW-0862">Zinc</keyword>
<dbReference type="GO" id="GO:0008270">
    <property type="term" value="F:zinc ion binding"/>
    <property type="evidence" value="ECO:0007669"/>
    <property type="project" value="UniProtKB-KW"/>
</dbReference>
<keyword evidence="2 6" id="KW-0863">Zinc-finger</keyword>
<feature type="region of interest" description="Disordered" evidence="8">
    <location>
        <begin position="85"/>
        <end position="162"/>
    </location>
</feature>
<dbReference type="STRING" id="101127.A0A1X2G5F1"/>
<accession>A0A1X2G5F1</accession>
<evidence type="ECO:0000259" key="10">
    <source>
        <dbReference type="PROSITE" id="PS50103"/>
    </source>
</evidence>
<evidence type="ECO:0000256" key="5">
    <source>
        <dbReference type="PROSITE-ProRule" id="PRU00176"/>
    </source>
</evidence>
<dbReference type="PANTHER" id="PTHR14398">
    <property type="entry name" value="RNA RECOGNITION RRM/RNP DOMAIN"/>
    <property type="match status" value="1"/>
</dbReference>
<feature type="compositionally biased region" description="Acidic residues" evidence="8">
    <location>
        <begin position="94"/>
        <end position="104"/>
    </location>
</feature>
<feature type="region of interest" description="Disordered" evidence="8">
    <location>
        <begin position="463"/>
        <end position="504"/>
    </location>
</feature>
<dbReference type="CDD" id="cd12257">
    <property type="entry name" value="RRM1_RBM26_like"/>
    <property type="match status" value="1"/>
</dbReference>
<evidence type="ECO:0000259" key="9">
    <source>
        <dbReference type="PROSITE" id="PS50102"/>
    </source>
</evidence>
<feature type="domain" description="RRM" evidence="9">
    <location>
        <begin position="238"/>
        <end position="310"/>
    </location>
</feature>
<feature type="region of interest" description="Disordered" evidence="8">
    <location>
        <begin position="409"/>
        <end position="438"/>
    </location>
</feature>
<comment type="caution">
    <text evidence="11">The sequence shown here is derived from an EMBL/GenBank/DDBJ whole genome shotgun (WGS) entry which is preliminary data.</text>
</comment>
<dbReference type="EMBL" id="MCGT01000042">
    <property type="protein sequence ID" value="ORX45510.1"/>
    <property type="molecule type" value="Genomic_DNA"/>
</dbReference>
<evidence type="ECO:0000256" key="6">
    <source>
        <dbReference type="PROSITE-ProRule" id="PRU00723"/>
    </source>
</evidence>
<keyword evidence="12" id="KW-1185">Reference proteome</keyword>
<dbReference type="InterPro" id="IPR045137">
    <property type="entry name" value="RBM26/27"/>
</dbReference>
<evidence type="ECO:0000256" key="3">
    <source>
        <dbReference type="ARBA" id="ARBA00022833"/>
    </source>
</evidence>
<keyword evidence="4 5" id="KW-0694">RNA-binding</keyword>
<reference evidence="11 12" key="1">
    <citation type="submission" date="2016-07" db="EMBL/GenBank/DDBJ databases">
        <title>Pervasive Adenine N6-methylation of Active Genes in Fungi.</title>
        <authorList>
            <consortium name="DOE Joint Genome Institute"/>
            <person name="Mondo S.J."/>
            <person name="Dannebaum R.O."/>
            <person name="Kuo R.C."/>
            <person name="Labutti K."/>
            <person name="Haridas S."/>
            <person name="Kuo A."/>
            <person name="Salamov A."/>
            <person name="Ahrendt S.R."/>
            <person name="Lipzen A."/>
            <person name="Sullivan W."/>
            <person name="Andreopoulos W.B."/>
            <person name="Clum A."/>
            <person name="Lindquist E."/>
            <person name="Daum C."/>
            <person name="Ramamoorthy G.K."/>
            <person name="Gryganskyi A."/>
            <person name="Culley D."/>
            <person name="Magnuson J.K."/>
            <person name="James T.Y."/>
            <person name="O'Malley M.A."/>
            <person name="Stajich J.E."/>
            <person name="Spatafora J.W."/>
            <person name="Visel A."/>
            <person name="Grigoriev I.V."/>
        </authorList>
    </citation>
    <scope>NUCLEOTIDE SEQUENCE [LARGE SCALE GENOMIC DNA]</scope>
    <source>
        <strain evidence="11 12">NRRL 3301</strain>
    </source>
</reference>
<dbReference type="InterPro" id="IPR000571">
    <property type="entry name" value="Znf_CCCH"/>
</dbReference>
<evidence type="ECO:0000256" key="4">
    <source>
        <dbReference type="ARBA" id="ARBA00022884"/>
    </source>
</evidence>
<dbReference type="InterPro" id="IPR000504">
    <property type="entry name" value="RRM_dom"/>
</dbReference>
<keyword evidence="7" id="KW-0175">Coiled coil</keyword>
<dbReference type="SMART" id="SM00360">
    <property type="entry name" value="RRM"/>
    <property type="match status" value="1"/>
</dbReference>
<evidence type="ECO:0000256" key="2">
    <source>
        <dbReference type="ARBA" id="ARBA00022771"/>
    </source>
</evidence>
<evidence type="ECO:0000256" key="8">
    <source>
        <dbReference type="SAM" id="MobiDB-lite"/>
    </source>
</evidence>
<feature type="coiled-coil region" evidence="7">
    <location>
        <begin position="334"/>
        <end position="368"/>
    </location>
</feature>
<dbReference type="SUPFAM" id="SSF90229">
    <property type="entry name" value="CCCH zinc finger"/>
    <property type="match status" value="1"/>
</dbReference>
<evidence type="ECO:0000313" key="11">
    <source>
        <dbReference type="EMBL" id="ORX45510.1"/>
    </source>
</evidence>
<dbReference type="PROSITE" id="PS50102">
    <property type="entry name" value="RRM"/>
    <property type="match status" value="1"/>
</dbReference>
<dbReference type="AlphaFoldDB" id="A0A1X2G5F1"/>
<feature type="domain" description="C3H1-type" evidence="10">
    <location>
        <begin position="158"/>
        <end position="186"/>
    </location>
</feature>